<dbReference type="RefSeq" id="WP_269883412.1">
    <property type="nucleotide sequence ID" value="NZ_JAQAGZ010000014.1"/>
</dbReference>
<keyword evidence="1" id="KW-0808">Transferase</keyword>
<evidence type="ECO:0000313" key="1">
    <source>
        <dbReference type="EMBL" id="MCZ8514884.1"/>
    </source>
</evidence>
<proteinExistence type="predicted"/>
<dbReference type="Proteomes" id="UP001527882">
    <property type="component" value="Unassembled WGS sequence"/>
</dbReference>
<keyword evidence="2" id="KW-1185">Reference proteome</keyword>
<dbReference type="EMBL" id="JAQAGZ010000014">
    <property type="protein sequence ID" value="MCZ8514884.1"/>
    <property type="molecule type" value="Genomic_DNA"/>
</dbReference>
<dbReference type="EC" id="2.1.1.-" evidence="1"/>
<keyword evidence="1" id="KW-0489">Methyltransferase</keyword>
<organism evidence="1 2">
    <name type="scientific">Paenibacillus gyeongsangnamensis</name>
    <dbReference type="NCBI Taxonomy" id="3388067"/>
    <lineage>
        <taxon>Bacteria</taxon>
        <taxon>Bacillati</taxon>
        <taxon>Bacillota</taxon>
        <taxon>Bacilli</taxon>
        <taxon>Bacillales</taxon>
        <taxon>Paenibacillaceae</taxon>
        <taxon>Paenibacillus</taxon>
    </lineage>
</organism>
<keyword evidence="1" id="KW-0282">Flagellum</keyword>
<dbReference type="GO" id="GO:0032259">
    <property type="term" value="P:methylation"/>
    <property type="evidence" value="ECO:0007669"/>
    <property type="project" value="UniProtKB-KW"/>
</dbReference>
<accession>A0ABT4QDC2</accession>
<keyword evidence="1" id="KW-0966">Cell projection</keyword>
<gene>
    <name evidence="1" type="primary">fliB</name>
    <name evidence="1" type="ORF">O9H85_21165</name>
</gene>
<reference evidence="1 2" key="1">
    <citation type="submission" date="2022-12" db="EMBL/GenBank/DDBJ databases">
        <title>Draft genome sequence of Paenibacillus sp. dW9.</title>
        <authorList>
            <person name="Choi E.-W."/>
            <person name="Kim D.-U."/>
        </authorList>
    </citation>
    <scope>NUCLEOTIDE SEQUENCE [LARGE SCALE GENOMIC DNA]</scope>
    <source>
        <strain evidence="2">dW9</strain>
    </source>
</reference>
<dbReference type="NCBIfam" id="NF038110">
    <property type="entry name" value="Lys_methyl_FliB"/>
    <property type="match status" value="1"/>
</dbReference>
<dbReference type="GO" id="GO:0008168">
    <property type="term" value="F:methyltransferase activity"/>
    <property type="evidence" value="ECO:0007669"/>
    <property type="project" value="UniProtKB-KW"/>
</dbReference>
<keyword evidence="1" id="KW-0969">Cilium</keyword>
<evidence type="ECO:0000313" key="2">
    <source>
        <dbReference type="Proteomes" id="UP001527882"/>
    </source>
</evidence>
<protein>
    <submittedName>
        <fullName evidence="1">Flagellin lysine-N-methylase</fullName>
        <ecNumber evidence="1">2.1.1.-</ecNumber>
    </submittedName>
</protein>
<name>A0ABT4QDC2_9BACL</name>
<comment type="caution">
    <text evidence="1">The sequence shown here is derived from an EMBL/GenBank/DDBJ whole genome shotgun (WGS) entry which is preliminary data.</text>
</comment>
<sequence>MITTKINVLIPQYLNKFSCIGSDCEDSCCSGWRVDIDKATYKKYSKIRDKELSSMINNKVKRTRSDATSENYAGIEMDSNHNCPFLSEQKLCKIQLKLGEDYLANICATYPRTLQFVDDVLEKSASMSCPEIARLALLNPNKMEFDLLEESITVRNQMMSQISTKVDATDQIIKYFWDLRSFTIDVLQNRNFQMWERLIALGMFYQKLDEYVNKGLVSDIPQLISLYKSIFSEDSFKSTLNDLPTKNTFQLKLIQEIAEQRFQQSITSQRYLECFSETLQGIQFSDEREIEEISVHYQEAHEKYYLPFMKEHEYILEHYLVNYVYKNLIPISRGNKIFDEYMILIVHYSMIKLHLIGMAGFYKVQFSSEHVIKLIQSYSKTIEHNPLYLKQIIELLHSSGVNSMAYMALLIKN</sequence>